<dbReference type="InterPro" id="IPR005814">
    <property type="entry name" value="Aminotrans_3"/>
</dbReference>
<sequence length="407" mass="45170">MPKPLPIAATFSKSPVFWGVDFEPKELAWGVGAHVYDRAGNRYLDWVSGLGANLLGYANVDFCCRLADQAFEGIGFSLPHVLEARVAEKLANLLGTHVPGWSPDTLGVRFGLSGTDATTMAVRLARAVTGRQRVLSSGYSGWADWSIGKTPPAWGVAPQNVVDLPFNDKQQLVELAVVVKPDDAPAAIILEHPMVDPEPNYYEYVRHICDKTGALLIMDEVVTGFRWALGGASEVYGIKPDIVCYGKALGNGVPISAIVGHRAYFEWFERNDPVFVSSTHFGNALSLAAADAVLDIWDQWGVWHLWEMGNDLMEGLRLCQIHGYRVIGHGPRSLIQFDSPEERAYFIVGMRDRGILMNRPILPNLAHMAEDVRLTTEAAGEVWTEMQKIDVKEVMRERLPRVLFEER</sequence>
<protein>
    <recommendedName>
        <fullName evidence="4">Aminotransferase class III-fold pyridoxal phosphate-dependent enzyme</fullName>
    </recommendedName>
</protein>
<dbReference type="GO" id="GO:0030170">
    <property type="term" value="F:pyridoxal phosphate binding"/>
    <property type="evidence" value="ECO:0007669"/>
    <property type="project" value="InterPro"/>
</dbReference>
<dbReference type="Gene3D" id="3.40.640.10">
    <property type="entry name" value="Type I PLP-dependent aspartate aminotransferase-like (Major domain)"/>
    <property type="match status" value="1"/>
</dbReference>
<name>A0A0F9U409_9ZZZZ</name>
<comment type="cofactor">
    <cofactor evidence="1">
        <name>pyridoxal 5'-phosphate</name>
        <dbReference type="ChEBI" id="CHEBI:597326"/>
    </cofactor>
</comment>
<proteinExistence type="predicted"/>
<dbReference type="PROSITE" id="PS00600">
    <property type="entry name" value="AA_TRANSFER_CLASS_3"/>
    <property type="match status" value="1"/>
</dbReference>
<accession>A0A0F9U409</accession>
<reference evidence="3" key="1">
    <citation type="journal article" date="2015" name="Nature">
        <title>Complex archaea that bridge the gap between prokaryotes and eukaryotes.</title>
        <authorList>
            <person name="Spang A."/>
            <person name="Saw J.H."/>
            <person name="Jorgensen S.L."/>
            <person name="Zaremba-Niedzwiedzka K."/>
            <person name="Martijn J."/>
            <person name="Lind A.E."/>
            <person name="van Eijk R."/>
            <person name="Schleper C."/>
            <person name="Guy L."/>
            <person name="Ettema T.J."/>
        </authorList>
    </citation>
    <scope>NUCLEOTIDE SEQUENCE</scope>
</reference>
<evidence type="ECO:0000313" key="3">
    <source>
        <dbReference type="EMBL" id="KKN82047.1"/>
    </source>
</evidence>
<dbReference type="Pfam" id="PF00202">
    <property type="entry name" value="Aminotran_3"/>
    <property type="match status" value="1"/>
</dbReference>
<dbReference type="PANTHER" id="PTHR43713:SF3">
    <property type="entry name" value="GLUTAMATE-1-SEMIALDEHYDE 2,1-AMINOMUTASE 1, CHLOROPLASTIC-RELATED"/>
    <property type="match status" value="1"/>
</dbReference>
<dbReference type="SUPFAM" id="SSF53383">
    <property type="entry name" value="PLP-dependent transferases"/>
    <property type="match status" value="1"/>
</dbReference>
<dbReference type="PANTHER" id="PTHR43713">
    <property type="entry name" value="GLUTAMATE-1-SEMIALDEHYDE 2,1-AMINOMUTASE"/>
    <property type="match status" value="1"/>
</dbReference>
<evidence type="ECO:0000256" key="1">
    <source>
        <dbReference type="ARBA" id="ARBA00001933"/>
    </source>
</evidence>
<gene>
    <name evidence="3" type="ORF">LCGC14_0313140</name>
</gene>
<dbReference type="InterPro" id="IPR015422">
    <property type="entry name" value="PyrdxlP-dep_Trfase_small"/>
</dbReference>
<dbReference type="InterPro" id="IPR049704">
    <property type="entry name" value="Aminotrans_3_PPA_site"/>
</dbReference>
<dbReference type="GO" id="GO:0008483">
    <property type="term" value="F:transaminase activity"/>
    <property type="evidence" value="ECO:0007669"/>
    <property type="project" value="InterPro"/>
</dbReference>
<dbReference type="InterPro" id="IPR015421">
    <property type="entry name" value="PyrdxlP-dep_Trfase_major"/>
</dbReference>
<evidence type="ECO:0000256" key="2">
    <source>
        <dbReference type="ARBA" id="ARBA00022898"/>
    </source>
</evidence>
<dbReference type="Gene3D" id="3.90.1150.10">
    <property type="entry name" value="Aspartate Aminotransferase, domain 1"/>
    <property type="match status" value="1"/>
</dbReference>
<comment type="caution">
    <text evidence="3">The sequence shown here is derived from an EMBL/GenBank/DDBJ whole genome shotgun (WGS) entry which is preliminary data.</text>
</comment>
<dbReference type="AlphaFoldDB" id="A0A0F9U409"/>
<keyword evidence="2" id="KW-0663">Pyridoxal phosphate</keyword>
<organism evidence="3">
    <name type="scientific">marine sediment metagenome</name>
    <dbReference type="NCBI Taxonomy" id="412755"/>
    <lineage>
        <taxon>unclassified sequences</taxon>
        <taxon>metagenomes</taxon>
        <taxon>ecological metagenomes</taxon>
    </lineage>
</organism>
<dbReference type="PIRSF" id="PIRSF000521">
    <property type="entry name" value="Transaminase_4ab_Lys_Orn"/>
    <property type="match status" value="1"/>
</dbReference>
<evidence type="ECO:0008006" key="4">
    <source>
        <dbReference type="Google" id="ProtNLM"/>
    </source>
</evidence>
<dbReference type="EMBL" id="LAZR01000206">
    <property type="protein sequence ID" value="KKN82047.1"/>
    <property type="molecule type" value="Genomic_DNA"/>
</dbReference>
<dbReference type="InterPro" id="IPR015424">
    <property type="entry name" value="PyrdxlP-dep_Trfase"/>
</dbReference>